<evidence type="ECO:0000313" key="2">
    <source>
        <dbReference type="Proteomes" id="UP000823941"/>
    </source>
</evidence>
<dbReference type="Proteomes" id="UP000823941">
    <property type="component" value="Chromosome 26"/>
</dbReference>
<accession>A0ABQ7PWR4</accession>
<comment type="caution">
    <text evidence="1">The sequence shown here is derived from an EMBL/GenBank/DDBJ whole genome shotgun (WGS) entry which is preliminary data.</text>
</comment>
<name>A0ABQ7PWR4_PLUXY</name>
<gene>
    <name evidence="1" type="ORF">JYU34_019402</name>
</gene>
<organism evidence="1 2">
    <name type="scientific">Plutella xylostella</name>
    <name type="common">Diamondback moth</name>
    <name type="synonym">Plutella maculipennis</name>
    <dbReference type="NCBI Taxonomy" id="51655"/>
    <lineage>
        <taxon>Eukaryota</taxon>
        <taxon>Metazoa</taxon>
        <taxon>Ecdysozoa</taxon>
        <taxon>Arthropoda</taxon>
        <taxon>Hexapoda</taxon>
        <taxon>Insecta</taxon>
        <taxon>Pterygota</taxon>
        <taxon>Neoptera</taxon>
        <taxon>Endopterygota</taxon>
        <taxon>Lepidoptera</taxon>
        <taxon>Glossata</taxon>
        <taxon>Ditrysia</taxon>
        <taxon>Yponomeutoidea</taxon>
        <taxon>Plutellidae</taxon>
        <taxon>Plutella</taxon>
    </lineage>
</organism>
<dbReference type="EMBL" id="JAHIBW010000026">
    <property type="protein sequence ID" value="KAG7297417.1"/>
    <property type="molecule type" value="Genomic_DNA"/>
</dbReference>
<keyword evidence="2" id="KW-1185">Reference proteome</keyword>
<reference evidence="1 2" key="1">
    <citation type="submission" date="2021-06" db="EMBL/GenBank/DDBJ databases">
        <title>A haploid diamondback moth (Plutella xylostella L.) genome assembly resolves 31 chromosomes and identifies a diamide resistance mutation.</title>
        <authorList>
            <person name="Ward C.M."/>
            <person name="Perry K.D."/>
            <person name="Baker G."/>
            <person name="Powis K."/>
            <person name="Heckel D.G."/>
            <person name="Baxter S.W."/>
        </authorList>
    </citation>
    <scope>NUCLEOTIDE SEQUENCE [LARGE SCALE GENOMIC DNA]</scope>
    <source>
        <strain evidence="1 2">LV</strain>
        <tissue evidence="1">Single pupa</tissue>
    </source>
</reference>
<evidence type="ECO:0000313" key="1">
    <source>
        <dbReference type="EMBL" id="KAG7297417.1"/>
    </source>
</evidence>
<proteinExistence type="predicted"/>
<protein>
    <submittedName>
        <fullName evidence="1">Uncharacterized protein</fullName>
    </submittedName>
</protein>
<sequence length="68" mass="7298">MCGCSGSLVFRIPVGCRPTAPLPASPDALILARDGTTAIDIDRCRQVLVRSVCMCFFTTYSTPDMSVL</sequence>